<keyword evidence="7" id="KW-0520">NAD</keyword>
<protein>
    <submittedName>
        <fullName evidence="14">Uroporphyrinogen-III C-methyltransferase</fullName>
    </submittedName>
</protein>
<dbReference type="EMBL" id="SGXD01000002">
    <property type="protein sequence ID" value="RZS89473.1"/>
    <property type="molecule type" value="Genomic_DNA"/>
</dbReference>
<dbReference type="PIRSF" id="PIRSF036426">
    <property type="entry name" value="Sirohaem_synth"/>
    <property type="match status" value="1"/>
</dbReference>
<dbReference type="InterPro" id="IPR035996">
    <property type="entry name" value="4pyrrol_Methylase_sf"/>
</dbReference>
<evidence type="ECO:0000256" key="5">
    <source>
        <dbReference type="ARBA" id="ARBA00022691"/>
    </source>
</evidence>
<dbReference type="SUPFAM" id="SSF53790">
    <property type="entry name" value="Tetrapyrrole methylase"/>
    <property type="match status" value="1"/>
</dbReference>
<keyword evidence="6" id="KW-0560">Oxidoreductase</keyword>
<keyword evidence="10" id="KW-0511">Multifunctional enzyme</keyword>
<dbReference type="GO" id="GO:0051266">
    <property type="term" value="F:sirohydrochlorin ferrochelatase activity"/>
    <property type="evidence" value="ECO:0007669"/>
    <property type="project" value="InterPro"/>
</dbReference>
<name>A0A4Q7NQY6_9ACTN</name>
<evidence type="ECO:0000256" key="11">
    <source>
        <dbReference type="ARBA" id="ARBA00047561"/>
    </source>
</evidence>
<dbReference type="PANTHER" id="PTHR45790:SF3">
    <property type="entry name" value="S-ADENOSYL-L-METHIONINE-DEPENDENT UROPORPHYRINOGEN III METHYLTRANSFERASE, CHLOROPLASTIC"/>
    <property type="match status" value="1"/>
</dbReference>
<sequence>MALARVGAVSEPVPAQPGYPLLLGLAGRRAVVVGGGPVALRRVRGLLDAHADVLVVAPDVIGDLRTLAESGTLRWEQRGFAPADLEGAWLVQTATGDPAVDAAVAAEAEARHLWCVRADDASASSAWTPAVARRDDVVVAVFGGRDPRRARALRDGVALGLDTGSLPLRRRRAPTDGVGSVALVGGGPGDPGLITTRGRRLLAEADVVVTDRLAPVALLDELDDDVLVIDVGKQPGNHPVPQRDIEKLLVTHALAGKRVVRLKGGDPFVFGRGPEEVAACAAASVPCEVVPGVTSAIAGPAAAGIPVTTRGVARSFTVSTGHELLDEGAVAGLAALLGSGGTLVMLMGVTYVGKAAEALVAAGADPGLGVAVVESAYSPAQRVTRTTLRDVGSVVLERGVRPPAVVVVGAVVGAG</sequence>
<dbReference type="NCBIfam" id="NF004790">
    <property type="entry name" value="PRK06136.1"/>
    <property type="match status" value="1"/>
</dbReference>
<dbReference type="SUPFAM" id="SSF51735">
    <property type="entry name" value="NAD(P)-binding Rossmann-fold domains"/>
    <property type="match status" value="1"/>
</dbReference>
<reference evidence="14 15" key="1">
    <citation type="submission" date="2019-02" db="EMBL/GenBank/DDBJ databases">
        <title>Genomic Encyclopedia of Type Strains, Phase IV (KMG-IV): sequencing the most valuable type-strain genomes for metagenomic binning, comparative biology and taxonomic classification.</title>
        <authorList>
            <person name="Goeker M."/>
        </authorList>
    </citation>
    <scope>NUCLEOTIDE SEQUENCE [LARGE SCALE GENOMIC DNA]</scope>
    <source>
        <strain evidence="14 15">DSM 45622</strain>
    </source>
</reference>
<evidence type="ECO:0000256" key="12">
    <source>
        <dbReference type="PIRSR" id="PIRSR036426-1"/>
    </source>
</evidence>
<dbReference type="InterPro" id="IPR000878">
    <property type="entry name" value="4pyrrol_Mease"/>
</dbReference>
<evidence type="ECO:0000313" key="14">
    <source>
        <dbReference type="EMBL" id="RZS89473.1"/>
    </source>
</evidence>
<keyword evidence="2" id="KW-0169">Cobalamin biosynthesis</keyword>
<dbReference type="GO" id="GO:0004851">
    <property type="term" value="F:uroporphyrin-III C-methyltransferase activity"/>
    <property type="evidence" value="ECO:0007669"/>
    <property type="project" value="InterPro"/>
</dbReference>
<comment type="caution">
    <text evidence="14">The sequence shown here is derived from an EMBL/GenBank/DDBJ whole genome shotgun (WGS) entry which is preliminary data.</text>
</comment>
<feature type="active site" description="Proton acceptor" evidence="12">
    <location>
        <position position="211"/>
    </location>
</feature>
<keyword evidence="3 14" id="KW-0489">Methyltransferase</keyword>
<dbReference type="InterPro" id="IPR050161">
    <property type="entry name" value="Siro_Cobalamin_biosynth"/>
</dbReference>
<keyword evidence="15" id="KW-1185">Reference proteome</keyword>
<dbReference type="InterPro" id="IPR014776">
    <property type="entry name" value="4pyrrole_Mease_sub2"/>
</dbReference>
<dbReference type="Gene3D" id="3.40.50.720">
    <property type="entry name" value="NAD(P)-binding Rossmann-like Domain"/>
    <property type="match status" value="1"/>
</dbReference>
<evidence type="ECO:0000256" key="2">
    <source>
        <dbReference type="ARBA" id="ARBA00022573"/>
    </source>
</evidence>
<dbReference type="InterPro" id="IPR006367">
    <property type="entry name" value="Sirohaem_synthase_N"/>
</dbReference>
<dbReference type="InterPro" id="IPR012409">
    <property type="entry name" value="Sirohaem_synth"/>
</dbReference>
<dbReference type="Pfam" id="PF00590">
    <property type="entry name" value="TP_methylase"/>
    <property type="match status" value="1"/>
</dbReference>
<evidence type="ECO:0000256" key="3">
    <source>
        <dbReference type="ARBA" id="ARBA00022603"/>
    </source>
</evidence>
<evidence type="ECO:0000256" key="1">
    <source>
        <dbReference type="ARBA" id="ARBA00005010"/>
    </source>
</evidence>
<evidence type="ECO:0000259" key="13">
    <source>
        <dbReference type="Pfam" id="PF00590"/>
    </source>
</evidence>
<dbReference type="GO" id="GO:0043115">
    <property type="term" value="F:precorrin-2 dehydrogenase activity"/>
    <property type="evidence" value="ECO:0007669"/>
    <property type="project" value="UniProtKB-EC"/>
</dbReference>
<keyword evidence="8" id="KW-0456">Lyase</keyword>
<evidence type="ECO:0000256" key="4">
    <source>
        <dbReference type="ARBA" id="ARBA00022679"/>
    </source>
</evidence>
<comment type="catalytic activity">
    <reaction evidence="11">
        <text>precorrin-2 + NAD(+) = sirohydrochlorin + NADH + 2 H(+)</text>
        <dbReference type="Rhea" id="RHEA:15613"/>
        <dbReference type="ChEBI" id="CHEBI:15378"/>
        <dbReference type="ChEBI" id="CHEBI:57540"/>
        <dbReference type="ChEBI" id="CHEBI:57945"/>
        <dbReference type="ChEBI" id="CHEBI:58351"/>
        <dbReference type="ChEBI" id="CHEBI:58827"/>
        <dbReference type="EC" id="1.3.1.76"/>
    </reaction>
</comment>
<evidence type="ECO:0000313" key="15">
    <source>
        <dbReference type="Proteomes" id="UP000293638"/>
    </source>
</evidence>
<dbReference type="Proteomes" id="UP000293638">
    <property type="component" value="Unassembled WGS sequence"/>
</dbReference>
<dbReference type="NCBIfam" id="TIGR01469">
    <property type="entry name" value="cobA_cysG_Cterm"/>
    <property type="match status" value="1"/>
</dbReference>
<dbReference type="GO" id="GO:0009236">
    <property type="term" value="P:cobalamin biosynthetic process"/>
    <property type="evidence" value="ECO:0007669"/>
    <property type="project" value="UniProtKB-KW"/>
</dbReference>
<dbReference type="InterPro" id="IPR006366">
    <property type="entry name" value="CobA/CysG_C"/>
</dbReference>
<feature type="domain" description="Tetrapyrrole methylase" evidence="13">
    <location>
        <begin position="181"/>
        <end position="391"/>
    </location>
</feature>
<keyword evidence="5" id="KW-0949">S-adenosyl-L-methionine</keyword>
<dbReference type="Gene3D" id="3.30.950.10">
    <property type="entry name" value="Methyltransferase, Cobalt-precorrin-4 Transmethylase, Domain 2"/>
    <property type="match status" value="1"/>
</dbReference>
<organism evidence="14 15">
    <name type="scientific">Motilibacter rhizosphaerae</name>
    <dbReference type="NCBI Taxonomy" id="598652"/>
    <lineage>
        <taxon>Bacteria</taxon>
        <taxon>Bacillati</taxon>
        <taxon>Actinomycetota</taxon>
        <taxon>Actinomycetes</taxon>
        <taxon>Motilibacterales</taxon>
        <taxon>Motilibacteraceae</taxon>
        <taxon>Motilibacter</taxon>
    </lineage>
</organism>
<dbReference type="GO" id="GO:0019354">
    <property type="term" value="P:siroheme biosynthetic process"/>
    <property type="evidence" value="ECO:0007669"/>
    <property type="project" value="UniProtKB-UniPathway"/>
</dbReference>
<dbReference type="Gene3D" id="3.40.1010.10">
    <property type="entry name" value="Cobalt-precorrin-4 Transmethylase, Domain 1"/>
    <property type="match status" value="1"/>
</dbReference>
<gene>
    <name evidence="14" type="ORF">EV189_1240</name>
</gene>
<comment type="pathway">
    <text evidence="1">Porphyrin-containing compound metabolism; siroheme biosynthesis; sirohydrochlorin from precorrin-2: step 1/1.</text>
</comment>
<evidence type="ECO:0000256" key="8">
    <source>
        <dbReference type="ARBA" id="ARBA00023239"/>
    </source>
</evidence>
<dbReference type="UniPathway" id="UPA00262">
    <property type="reaction ID" value="UER00222"/>
</dbReference>
<feature type="active site" description="Proton donor" evidence="12">
    <location>
        <position position="233"/>
    </location>
</feature>
<accession>A0A4Q7NQY6</accession>
<proteinExistence type="predicted"/>
<evidence type="ECO:0000256" key="6">
    <source>
        <dbReference type="ARBA" id="ARBA00023002"/>
    </source>
</evidence>
<dbReference type="AlphaFoldDB" id="A0A4Q7NQY6"/>
<dbReference type="Pfam" id="PF13241">
    <property type="entry name" value="NAD_binding_7"/>
    <property type="match status" value="1"/>
</dbReference>
<evidence type="ECO:0000256" key="9">
    <source>
        <dbReference type="ARBA" id="ARBA00023244"/>
    </source>
</evidence>
<dbReference type="InterPro" id="IPR036291">
    <property type="entry name" value="NAD(P)-bd_dom_sf"/>
</dbReference>
<dbReference type="GO" id="GO:0032259">
    <property type="term" value="P:methylation"/>
    <property type="evidence" value="ECO:0007669"/>
    <property type="project" value="UniProtKB-KW"/>
</dbReference>
<keyword evidence="4 14" id="KW-0808">Transferase</keyword>
<dbReference type="CDD" id="cd11642">
    <property type="entry name" value="SUMT"/>
    <property type="match status" value="1"/>
</dbReference>
<dbReference type="FunFam" id="3.40.1010.10:FF:000001">
    <property type="entry name" value="Siroheme synthase"/>
    <property type="match status" value="1"/>
</dbReference>
<dbReference type="PANTHER" id="PTHR45790">
    <property type="entry name" value="SIROHEME SYNTHASE-RELATED"/>
    <property type="match status" value="1"/>
</dbReference>
<dbReference type="InterPro" id="IPR014777">
    <property type="entry name" value="4pyrrole_Mease_sub1"/>
</dbReference>
<evidence type="ECO:0000256" key="10">
    <source>
        <dbReference type="ARBA" id="ARBA00023268"/>
    </source>
</evidence>
<dbReference type="GO" id="GO:0051287">
    <property type="term" value="F:NAD binding"/>
    <property type="evidence" value="ECO:0007669"/>
    <property type="project" value="InterPro"/>
</dbReference>
<evidence type="ECO:0000256" key="7">
    <source>
        <dbReference type="ARBA" id="ARBA00023027"/>
    </source>
</evidence>
<keyword evidence="9" id="KW-0627">Porphyrin biosynthesis</keyword>
<dbReference type="NCBIfam" id="TIGR01470">
    <property type="entry name" value="cysG_Nterm"/>
    <property type="match status" value="1"/>
</dbReference>